<feature type="transmembrane region" description="Helical" evidence="1">
    <location>
        <begin position="93"/>
        <end position="111"/>
    </location>
</feature>
<gene>
    <name evidence="2" type="ORF">MPEBLZ_02946</name>
</gene>
<feature type="transmembrane region" description="Helical" evidence="1">
    <location>
        <begin position="154"/>
        <end position="172"/>
    </location>
</feature>
<evidence type="ECO:0000256" key="1">
    <source>
        <dbReference type="SAM" id="Phobius"/>
    </source>
</evidence>
<keyword evidence="1" id="KW-1133">Transmembrane helix</keyword>
<protein>
    <submittedName>
        <fullName evidence="2">Uncharacterized protein</fullName>
    </submittedName>
</protein>
<organism evidence="2 3">
    <name type="scientific">Candidatus Methanoperedens nitratireducens</name>
    <dbReference type="NCBI Taxonomy" id="1392998"/>
    <lineage>
        <taxon>Archaea</taxon>
        <taxon>Methanobacteriati</taxon>
        <taxon>Methanobacteriota</taxon>
        <taxon>Stenosarchaea group</taxon>
        <taxon>Methanomicrobia</taxon>
        <taxon>Methanosarcinales</taxon>
        <taxon>ANME-2 cluster</taxon>
        <taxon>Candidatus Methanoperedentaceae</taxon>
        <taxon>Candidatus Methanoperedens</taxon>
    </lineage>
</organism>
<keyword evidence="1" id="KW-0812">Transmembrane</keyword>
<feature type="transmembrane region" description="Helical" evidence="1">
    <location>
        <begin position="49"/>
        <end position="73"/>
    </location>
</feature>
<feature type="transmembrane region" description="Helical" evidence="1">
    <location>
        <begin position="275"/>
        <end position="292"/>
    </location>
</feature>
<dbReference type="Proteomes" id="UP000050360">
    <property type="component" value="Unassembled WGS sequence"/>
</dbReference>
<sequence>MTGTFVENIRKMMGWCPDESIAERKRRLVEYEIEPINAGLSVKKWKLDLLIIGHICALLFASLFILPMSVYQAFDLYNSPYLSLNHGQFSADITSSVASTLFSIATVMLIYNITVFKKLYSKLCYFNIILLSGLFVAIIYLLSFYGDYRLEWSIDWAFVLALFPSIPSILSIRFNKRYGEQKLVPEGSGLVELIKRTMGWCPNASVASRKTVKLESIDNENFIGIRPPTAEVTVLWLSRIFGILDLPIAFIALIDGSLIFTILNPSYIPKTAEQWIGFFTAISAVAGAMAGLTAKSSHSMGRKIIHLLFAALGVIMTFNTLARLFLSTGWLS</sequence>
<name>A0A0P8A7A6_9EURY</name>
<reference evidence="2 3" key="1">
    <citation type="submission" date="2015-09" db="EMBL/GenBank/DDBJ databases">
        <title>A metagenomics-based metabolic model of nitrate-dependent anaerobic oxidation of methane by Methanoperedens-like archaea.</title>
        <authorList>
            <person name="Arshad A."/>
            <person name="Speth D.R."/>
            <person name="De Graaf R.M."/>
            <person name="Op Den Camp H.J."/>
            <person name="Jetten M.S."/>
            <person name="Welte C.U."/>
        </authorList>
    </citation>
    <scope>NUCLEOTIDE SEQUENCE [LARGE SCALE GENOMIC DNA]</scope>
</reference>
<keyword evidence="1" id="KW-0472">Membrane</keyword>
<feature type="transmembrane region" description="Helical" evidence="1">
    <location>
        <begin position="123"/>
        <end position="142"/>
    </location>
</feature>
<evidence type="ECO:0000313" key="3">
    <source>
        <dbReference type="Proteomes" id="UP000050360"/>
    </source>
</evidence>
<feature type="transmembrane region" description="Helical" evidence="1">
    <location>
        <begin position="304"/>
        <end position="326"/>
    </location>
</feature>
<dbReference type="EMBL" id="LKCM01000230">
    <property type="protein sequence ID" value="KPQ42488.1"/>
    <property type="molecule type" value="Genomic_DNA"/>
</dbReference>
<evidence type="ECO:0000313" key="2">
    <source>
        <dbReference type="EMBL" id="KPQ42488.1"/>
    </source>
</evidence>
<proteinExistence type="predicted"/>
<accession>A0A0P8A7A6</accession>
<feature type="transmembrane region" description="Helical" evidence="1">
    <location>
        <begin position="243"/>
        <end position="263"/>
    </location>
</feature>
<dbReference type="AlphaFoldDB" id="A0A0P8A7A6"/>
<comment type="caution">
    <text evidence="2">The sequence shown here is derived from an EMBL/GenBank/DDBJ whole genome shotgun (WGS) entry which is preliminary data.</text>
</comment>